<accession>A0ACB8RBZ3</accession>
<organism evidence="1 2">
    <name type="scientific">Auriscalpium vulgare</name>
    <dbReference type="NCBI Taxonomy" id="40419"/>
    <lineage>
        <taxon>Eukaryota</taxon>
        <taxon>Fungi</taxon>
        <taxon>Dikarya</taxon>
        <taxon>Basidiomycota</taxon>
        <taxon>Agaricomycotina</taxon>
        <taxon>Agaricomycetes</taxon>
        <taxon>Russulales</taxon>
        <taxon>Auriscalpiaceae</taxon>
        <taxon>Auriscalpium</taxon>
    </lineage>
</organism>
<evidence type="ECO:0000313" key="2">
    <source>
        <dbReference type="Proteomes" id="UP000814033"/>
    </source>
</evidence>
<comment type="caution">
    <text evidence="1">The sequence shown here is derived from an EMBL/GenBank/DDBJ whole genome shotgun (WGS) entry which is preliminary data.</text>
</comment>
<proteinExistence type="predicted"/>
<dbReference type="Proteomes" id="UP000814033">
    <property type="component" value="Unassembled WGS sequence"/>
</dbReference>
<reference evidence="1" key="1">
    <citation type="submission" date="2021-02" db="EMBL/GenBank/DDBJ databases">
        <authorList>
            <consortium name="DOE Joint Genome Institute"/>
            <person name="Ahrendt S."/>
            <person name="Looney B.P."/>
            <person name="Miyauchi S."/>
            <person name="Morin E."/>
            <person name="Drula E."/>
            <person name="Courty P.E."/>
            <person name="Chicoki N."/>
            <person name="Fauchery L."/>
            <person name="Kohler A."/>
            <person name="Kuo A."/>
            <person name="Labutti K."/>
            <person name="Pangilinan J."/>
            <person name="Lipzen A."/>
            <person name="Riley R."/>
            <person name="Andreopoulos W."/>
            <person name="He G."/>
            <person name="Johnson J."/>
            <person name="Barry K.W."/>
            <person name="Grigoriev I.V."/>
            <person name="Nagy L."/>
            <person name="Hibbett D."/>
            <person name="Henrissat B."/>
            <person name="Matheny P.B."/>
            <person name="Labbe J."/>
            <person name="Martin F."/>
        </authorList>
    </citation>
    <scope>NUCLEOTIDE SEQUENCE</scope>
    <source>
        <strain evidence="1">FP105234-sp</strain>
    </source>
</reference>
<name>A0ACB8RBZ3_9AGAM</name>
<dbReference type="EMBL" id="MU276139">
    <property type="protein sequence ID" value="KAI0041181.1"/>
    <property type="molecule type" value="Genomic_DNA"/>
</dbReference>
<gene>
    <name evidence="1" type="ORF">FA95DRAFT_1611218</name>
</gene>
<reference evidence="1" key="2">
    <citation type="journal article" date="2022" name="New Phytol.">
        <title>Evolutionary transition to the ectomycorrhizal habit in the genomes of a hyperdiverse lineage of mushroom-forming fungi.</title>
        <authorList>
            <person name="Looney B."/>
            <person name="Miyauchi S."/>
            <person name="Morin E."/>
            <person name="Drula E."/>
            <person name="Courty P.E."/>
            <person name="Kohler A."/>
            <person name="Kuo A."/>
            <person name="LaButti K."/>
            <person name="Pangilinan J."/>
            <person name="Lipzen A."/>
            <person name="Riley R."/>
            <person name="Andreopoulos W."/>
            <person name="He G."/>
            <person name="Johnson J."/>
            <person name="Nolan M."/>
            <person name="Tritt A."/>
            <person name="Barry K.W."/>
            <person name="Grigoriev I.V."/>
            <person name="Nagy L.G."/>
            <person name="Hibbett D."/>
            <person name="Henrissat B."/>
            <person name="Matheny P.B."/>
            <person name="Labbe J."/>
            <person name="Martin F.M."/>
        </authorList>
    </citation>
    <scope>NUCLEOTIDE SEQUENCE</scope>
    <source>
        <strain evidence="1">FP105234-sp</strain>
    </source>
</reference>
<protein>
    <submittedName>
        <fullName evidence="1">Uncharacterized protein</fullName>
    </submittedName>
</protein>
<sequence length="347" mass="37889">MRAHIRHSKNRSGQRDRSHVREQDSENVLSSVRQAAEEWGRAAVSAGLRASTTLWNSRTASLSATSLLLPCLLRSPRATRKIPPIALTSSARPSATMDSPTSRQPTHGPSSPPHANTHLVSPLVYIFSFVLAPDAQLAAPRAERRRLDLNRVSRSGAQLLLGMRPPADHVSWDGLVRHGELATAHFVHEVAVPLRQARRAMCGVRLAQNSRAVPRCPHAAHLVHRRDDLPTPLVATRSCDKALRTGIVIIAEDTDEVPEITGHQEDPVEADDPMTAGDPLEAADAMEVDEDEEPAPYMSEDEGSEDGEDNADSEAEDPYDRNSDEEDEREGLELEEELLGAAGFAPL</sequence>
<evidence type="ECO:0000313" key="1">
    <source>
        <dbReference type="EMBL" id="KAI0041181.1"/>
    </source>
</evidence>
<keyword evidence="2" id="KW-1185">Reference proteome</keyword>